<dbReference type="SUPFAM" id="SSF51735">
    <property type="entry name" value="NAD(P)-binding Rossmann-fold domains"/>
    <property type="match status" value="1"/>
</dbReference>
<keyword evidence="2" id="KW-0560">Oxidoreductase</keyword>
<evidence type="ECO:0000256" key="3">
    <source>
        <dbReference type="RuleBase" id="RU000363"/>
    </source>
</evidence>
<dbReference type="Gene3D" id="3.40.50.720">
    <property type="entry name" value="NAD(P)-binding Rossmann-like Domain"/>
    <property type="match status" value="1"/>
</dbReference>
<evidence type="ECO:0000313" key="6">
    <source>
        <dbReference type="Proteomes" id="UP000486534"/>
    </source>
</evidence>
<organism evidence="5 6">
    <name type="scientific">Pseudomonas piscis</name>
    <dbReference type="NCBI Taxonomy" id="2614538"/>
    <lineage>
        <taxon>Bacteria</taxon>
        <taxon>Pseudomonadati</taxon>
        <taxon>Pseudomonadota</taxon>
        <taxon>Gammaproteobacteria</taxon>
        <taxon>Pseudomonadales</taxon>
        <taxon>Pseudomonadaceae</taxon>
        <taxon>Pseudomonas</taxon>
    </lineage>
</organism>
<dbReference type="Pfam" id="PF00106">
    <property type="entry name" value="adh_short"/>
    <property type="match status" value="1"/>
</dbReference>
<dbReference type="CDD" id="cd05233">
    <property type="entry name" value="SDR_c"/>
    <property type="match status" value="1"/>
</dbReference>
<dbReference type="InterPro" id="IPR036291">
    <property type="entry name" value="NAD(P)-bd_dom_sf"/>
</dbReference>
<dbReference type="PRINTS" id="PR00081">
    <property type="entry name" value="GDHRDH"/>
</dbReference>
<dbReference type="AlphaFoldDB" id="A0A7X1PQH4"/>
<dbReference type="PANTHER" id="PTHR44196">
    <property type="entry name" value="DEHYDROGENASE/REDUCTASE SDR FAMILY MEMBER 7B"/>
    <property type="match status" value="1"/>
</dbReference>
<sequence>MIGRMGPAVTLKGAVVLITGAAGALGGDVALRLASRGAKLALADRDEAGLDRLINDCALHKVVARKFVVDLLDSEQLLALPDRVEQTLGPIDVFVSSAGIEINACLHTISPQEIDVQLGINLRGPMVLTSKIVPGMRARKRGHVVIISSMSGKVFLPAKSVYAAAKAGSLAFAHALRRELVGTGVTTSVIAPSVVMGAGQAHRAMLGTALDPKKLGAVTIEQCTNAVLDALDRQLSEVTVTGRPSGILTAVQAVWPGLADLIIRMSGVDQFGLVTAEKNGRR</sequence>
<gene>
    <name evidence="5" type="ORF">GDH07_19135</name>
</gene>
<evidence type="ECO:0000259" key="4">
    <source>
        <dbReference type="SMART" id="SM00822"/>
    </source>
</evidence>
<dbReference type="Proteomes" id="UP000486534">
    <property type="component" value="Unassembled WGS sequence"/>
</dbReference>
<dbReference type="InterPro" id="IPR002347">
    <property type="entry name" value="SDR_fam"/>
</dbReference>
<dbReference type="InterPro" id="IPR020904">
    <property type="entry name" value="Sc_DH/Rdtase_CS"/>
</dbReference>
<comment type="caution">
    <text evidence="5">The sequence shown here is derived from an EMBL/GenBank/DDBJ whole genome shotgun (WGS) entry which is preliminary data.</text>
</comment>
<dbReference type="RefSeq" id="WP_152898531.1">
    <property type="nucleotide sequence ID" value="NZ_WHUV01000003.1"/>
</dbReference>
<feature type="domain" description="Ketoreductase" evidence="4">
    <location>
        <begin position="14"/>
        <end position="198"/>
    </location>
</feature>
<evidence type="ECO:0000256" key="2">
    <source>
        <dbReference type="ARBA" id="ARBA00023002"/>
    </source>
</evidence>
<evidence type="ECO:0000313" key="5">
    <source>
        <dbReference type="EMBL" id="MQA55435.1"/>
    </source>
</evidence>
<dbReference type="PRINTS" id="PR00080">
    <property type="entry name" value="SDRFAMILY"/>
</dbReference>
<reference evidence="5 6" key="1">
    <citation type="submission" date="2019-10" db="EMBL/GenBank/DDBJ databases">
        <title>Pseudomonas dajingensis sp. nov., isolated from the profound head ulcers of farmed Murray cod (Maccullochella peelii peelii).</title>
        <authorList>
            <person name="Liu Y."/>
        </authorList>
    </citation>
    <scope>NUCLEOTIDE SEQUENCE [LARGE SCALE GENOMIC DNA]</scope>
    <source>
        <strain evidence="5 6">MC042</strain>
    </source>
</reference>
<evidence type="ECO:0000256" key="1">
    <source>
        <dbReference type="ARBA" id="ARBA00006484"/>
    </source>
</evidence>
<accession>A0A7X1PQH4</accession>
<comment type="similarity">
    <text evidence="1 3">Belongs to the short-chain dehydrogenases/reductases (SDR) family.</text>
</comment>
<dbReference type="EMBL" id="WHUV01000003">
    <property type="protein sequence ID" value="MQA55435.1"/>
    <property type="molecule type" value="Genomic_DNA"/>
</dbReference>
<dbReference type="PROSITE" id="PS00061">
    <property type="entry name" value="ADH_SHORT"/>
    <property type="match status" value="1"/>
</dbReference>
<protein>
    <submittedName>
        <fullName evidence="5">SDR family NAD(P)-dependent oxidoreductase</fullName>
    </submittedName>
</protein>
<dbReference type="InterPro" id="IPR057326">
    <property type="entry name" value="KR_dom"/>
</dbReference>
<dbReference type="SMART" id="SM00822">
    <property type="entry name" value="PKS_KR"/>
    <property type="match status" value="1"/>
</dbReference>
<name>A0A7X1PQH4_9PSED</name>
<proteinExistence type="inferred from homology"/>
<dbReference type="GO" id="GO:0016491">
    <property type="term" value="F:oxidoreductase activity"/>
    <property type="evidence" value="ECO:0007669"/>
    <property type="project" value="UniProtKB-KW"/>
</dbReference>
<dbReference type="PANTHER" id="PTHR44196:SF1">
    <property type="entry name" value="DEHYDROGENASE_REDUCTASE SDR FAMILY MEMBER 7B"/>
    <property type="match status" value="1"/>
</dbReference>
<dbReference type="GO" id="GO:0016020">
    <property type="term" value="C:membrane"/>
    <property type="evidence" value="ECO:0007669"/>
    <property type="project" value="TreeGrafter"/>
</dbReference>